<reference evidence="1 2" key="1">
    <citation type="journal article" date="2014" name="Mol. Plant">
        <title>Chromosome Scale Genome Assembly and Transcriptome Profiling of Nannochloropsis gaditana in Nitrogen Depletion.</title>
        <authorList>
            <person name="Corteggiani Carpinelli E."/>
            <person name="Telatin A."/>
            <person name="Vitulo N."/>
            <person name="Forcato C."/>
            <person name="D'Angelo M."/>
            <person name="Schiavon R."/>
            <person name="Vezzi A."/>
            <person name="Giacometti G.M."/>
            <person name="Morosinotto T."/>
            <person name="Valle G."/>
        </authorList>
    </citation>
    <scope>NUCLEOTIDE SEQUENCE [LARGE SCALE GENOMIC DNA]</scope>
    <source>
        <strain evidence="1 2">B-31</strain>
    </source>
</reference>
<proteinExistence type="predicted"/>
<name>W7TWD2_9STRA</name>
<keyword evidence="2" id="KW-1185">Reference proteome</keyword>
<protein>
    <submittedName>
        <fullName evidence="1">Uncharacterized protein</fullName>
    </submittedName>
</protein>
<organism evidence="1 2">
    <name type="scientific">Nannochloropsis gaditana</name>
    <dbReference type="NCBI Taxonomy" id="72520"/>
    <lineage>
        <taxon>Eukaryota</taxon>
        <taxon>Sar</taxon>
        <taxon>Stramenopiles</taxon>
        <taxon>Ochrophyta</taxon>
        <taxon>Eustigmatophyceae</taxon>
        <taxon>Eustigmatales</taxon>
        <taxon>Monodopsidaceae</taxon>
        <taxon>Nannochloropsis</taxon>
    </lineage>
</organism>
<dbReference type="Proteomes" id="UP000019335">
    <property type="component" value="Chromosome 12"/>
</dbReference>
<gene>
    <name evidence="1" type="ORF">Naga_100092g6</name>
</gene>
<comment type="caution">
    <text evidence="1">The sequence shown here is derived from an EMBL/GenBank/DDBJ whole genome shotgun (WGS) entry which is preliminary data.</text>
</comment>
<accession>W7TWD2</accession>
<dbReference type="EMBL" id="AZIL01001069">
    <property type="protein sequence ID" value="EWM24916.1"/>
    <property type="molecule type" value="Genomic_DNA"/>
</dbReference>
<dbReference type="AlphaFoldDB" id="W7TWD2"/>
<evidence type="ECO:0000313" key="1">
    <source>
        <dbReference type="EMBL" id="EWM24916.1"/>
    </source>
</evidence>
<evidence type="ECO:0000313" key="2">
    <source>
        <dbReference type="Proteomes" id="UP000019335"/>
    </source>
</evidence>
<sequence>MIMSVFSKDMNTCELTHNEFMSATTSYLTTGILQVPSRTYVWLIAIQITGRMATEGGTIAKTFKTSCIIGYQTRANVSVSRSARAIANITRSLKGLGKNTNLCCHPSHHLLITLKLPLLGYLRIHIACALDPRQYLSFH</sequence>